<evidence type="ECO:0000313" key="2">
    <source>
        <dbReference type="EMBL" id="QOL50646.1"/>
    </source>
</evidence>
<dbReference type="CDD" id="cd03801">
    <property type="entry name" value="GT4_PimA-like"/>
    <property type="match status" value="1"/>
</dbReference>
<dbReference type="SUPFAM" id="SSF53756">
    <property type="entry name" value="UDP-Glycosyltransferase/glycogen phosphorylase"/>
    <property type="match status" value="1"/>
</dbReference>
<name>A0A7L9U963_9BURK</name>
<dbReference type="Proteomes" id="UP000593875">
    <property type="component" value="Chromosome"/>
</dbReference>
<dbReference type="Gene3D" id="3.90.550.10">
    <property type="entry name" value="Spore Coat Polysaccharide Biosynthesis Protein SpsA, Chain A"/>
    <property type="match status" value="1"/>
</dbReference>
<feature type="domain" description="Glycosyltransferase 2-like" evidence="1">
    <location>
        <begin position="55"/>
        <end position="191"/>
    </location>
</feature>
<organism evidence="2 3">
    <name type="scientific">Massilia litorea</name>
    <dbReference type="NCBI Taxonomy" id="2769491"/>
    <lineage>
        <taxon>Bacteria</taxon>
        <taxon>Pseudomonadati</taxon>
        <taxon>Pseudomonadota</taxon>
        <taxon>Betaproteobacteria</taxon>
        <taxon>Burkholderiales</taxon>
        <taxon>Oxalobacteraceae</taxon>
        <taxon>Telluria group</taxon>
        <taxon>Massilia</taxon>
    </lineage>
</organism>
<sequence>MFELSTRVAQWSLRAGKAYCDDFGTIKLGYRFGTKLLYTGNFREKLPKVGMLDISVILNVHNEARFIARTMRSLSEAAEFAHFEGIRTELIVVLDCADERTRQAVQRTRATGFNKVQVVECENRSLGLSRNTGCDLAHGEYLCPQDADDLVSFNYFADILALAKRRGRETILFPEWLIGFGASRWMSRHENAARGQFLMVDQHAFNSRAFFHRSVYEKQRYEHPDHTRGHAYEDYLFNSTAIANGFELDYCPGIVLYYRQRPNSIMASARRSGRLEVPHNPLFSPKKYMARFEKEYGQVRSGAWPEPAQYDIAAAYRANNALAVLAVAANRIDPIIDTALLAGGTGWAPTWASCEAAAVYYEMCAEVGDRTFTDVFVLPYLRPGGAERYILDVMRGLLNTGIGRNALVITGEYAEAHTWRHKLPAYVTCVDVYSLGARLNDEQRERLTARLIMSVAPDARIHVKTSFFGHRLIKYHHPHFRQNKIIYYRFCDDMHFEAGTLATSGFGTEFICDHLDEFTKLVSDNAATVADDVNRFDLHREKWVCLPALIEPGERKARPSGSPNKRVLWASRIGQQKRVSLLPHLALELSKKMPDVTLDVYGTFDHGFQIDMSKFNYRGAFSDITDIALDQYDAFIYTTWYDGLPNIILEAMAAGLPVIAPGIGGIADAITDGDTGILLDLPLDDAQAASQYVQALGLLYEDPTKLACLSANALNYISGRHGRAGYLAGIKRIFGDTNYEKAA</sequence>
<gene>
    <name evidence="2" type="ORF">LPB04_04960</name>
</gene>
<evidence type="ECO:0000259" key="1">
    <source>
        <dbReference type="Pfam" id="PF00535"/>
    </source>
</evidence>
<accession>A0A7L9U963</accession>
<dbReference type="AlphaFoldDB" id="A0A7L9U963"/>
<dbReference type="InterPro" id="IPR001173">
    <property type="entry name" value="Glyco_trans_2-like"/>
</dbReference>
<dbReference type="Pfam" id="PF00535">
    <property type="entry name" value="Glycos_transf_2"/>
    <property type="match status" value="1"/>
</dbReference>
<keyword evidence="2" id="KW-0808">Transferase</keyword>
<reference evidence="2 3" key="1">
    <citation type="submission" date="2020-10" db="EMBL/GenBank/DDBJ databases">
        <title>Genome sequencing of Massilia sp. LPB0304.</title>
        <authorList>
            <person name="Kim J."/>
        </authorList>
    </citation>
    <scope>NUCLEOTIDE SEQUENCE [LARGE SCALE GENOMIC DNA]</scope>
    <source>
        <strain evidence="2 3">LPB0304</strain>
    </source>
</reference>
<dbReference type="SUPFAM" id="SSF53448">
    <property type="entry name" value="Nucleotide-diphospho-sugar transferases"/>
    <property type="match status" value="1"/>
</dbReference>
<dbReference type="PANTHER" id="PTHR12526">
    <property type="entry name" value="GLYCOSYLTRANSFERASE"/>
    <property type="match status" value="1"/>
</dbReference>
<dbReference type="Gene3D" id="3.40.50.2000">
    <property type="entry name" value="Glycogen Phosphorylase B"/>
    <property type="match status" value="1"/>
</dbReference>
<keyword evidence="3" id="KW-1185">Reference proteome</keyword>
<evidence type="ECO:0000313" key="3">
    <source>
        <dbReference type="Proteomes" id="UP000593875"/>
    </source>
</evidence>
<dbReference type="RefSeq" id="WP_193687633.1">
    <property type="nucleotide sequence ID" value="NZ_CP062941.1"/>
</dbReference>
<dbReference type="KEGG" id="mlir:LPB04_04960"/>
<dbReference type="CDD" id="cd00761">
    <property type="entry name" value="Glyco_tranf_GTA_type"/>
    <property type="match status" value="1"/>
</dbReference>
<proteinExistence type="predicted"/>
<dbReference type="EMBL" id="CP062941">
    <property type="protein sequence ID" value="QOL50646.1"/>
    <property type="molecule type" value="Genomic_DNA"/>
</dbReference>
<dbReference type="GO" id="GO:0016740">
    <property type="term" value="F:transferase activity"/>
    <property type="evidence" value="ECO:0007669"/>
    <property type="project" value="UniProtKB-KW"/>
</dbReference>
<dbReference type="InterPro" id="IPR029044">
    <property type="entry name" value="Nucleotide-diphossugar_trans"/>
</dbReference>
<protein>
    <submittedName>
        <fullName evidence="2">Glycosyltransferase</fullName>
    </submittedName>
</protein>
<dbReference type="Pfam" id="PF13692">
    <property type="entry name" value="Glyco_trans_1_4"/>
    <property type="match status" value="1"/>
</dbReference>